<dbReference type="SUPFAM" id="SSF53850">
    <property type="entry name" value="Periplasmic binding protein-like II"/>
    <property type="match status" value="1"/>
</dbReference>
<evidence type="ECO:0000313" key="1">
    <source>
        <dbReference type="EMBL" id="HIS33190.1"/>
    </source>
</evidence>
<dbReference type="Proteomes" id="UP000823935">
    <property type="component" value="Unassembled WGS sequence"/>
</dbReference>
<protein>
    <submittedName>
        <fullName evidence="1">Extracellular solute-binding protein</fullName>
    </submittedName>
</protein>
<reference evidence="1" key="1">
    <citation type="submission" date="2020-10" db="EMBL/GenBank/DDBJ databases">
        <authorList>
            <person name="Gilroy R."/>
        </authorList>
    </citation>
    <scope>NUCLEOTIDE SEQUENCE</scope>
    <source>
        <strain evidence="1">CHK190-19873</strain>
    </source>
</reference>
<sequence length="153" mass="16929">MKDHLINWTPENAGKWAVAPWPEEIAQGSESGGGIWVVPKDAPNAKLAAEILAKYSYDSEIRKAIYDRNGRIPPLKSAAEDEHYLNSDYFGDMSGYFEALEKFSVYPYNPASSQELTIVGDYLTQYLDGAMSLDEALSAADADLNNQIGNPYQ</sequence>
<dbReference type="Pfam" id="PF13416">
    <property type="entry name" value="SBP_bac_8"/>
    <property type="match status" value="1"/>
</dbReference>
<proteinExistence type="predicted"/>
<dbReference type="Gene3D" id="3.40.190.10">
    <property type="entry name" value="Periplasmic binding protein-like II"/>
    <property type="match status" value="1"/>
</dbReference>
<gene>
    <name evidence="1" type="ORF">IAB44_16845</name>
</gene>
<comment type="caution">
    <text evidence="1">The sequence shown here is derived from an EMBL/GenBank/DDBJ whole genome shotgun (WGS) entry which is preliminary data.</text>
</comment>
<name>A0A9D1EVT6_9FIRM</name>
<accession>A0A9D1EVT6</accession>
<organism evidence="1 2">
    <name type="scientific">Candidatus Limivivens intestinipullorum</name>
    <dbReference type="NCBI Taxonomy" id="2840858"/>
    <lineage>
        <taxon>Bacteria</taxon>
        <taxon>Bacillati</taxon>
        <taxon>Bacillota</taxon>
        <taxon>Clostridia</taxon>
        <taxon>Lachnospirales</taxon>
        <taxon>Lachnospiraceae</taxon>
        <taxon>Lachnospiraceae incertae sedis</taxon>
        <taxon>Candidatus Limivivens</taxon>
    </lineage>
</organism>
<dbReference type="EMBL" id="DVIQ01000114">
    <property type="protein sequence ID" value="HIS33190.1"/>
    <property type="molecule type" value="Genomic_DNA"/>
</dbReference>
<reference evidence="1" key="2">
    <citation type="journal article" date="2021" name="PeerJ">
        <title>Extensive microbial diversity within the chicken gut microbiome revealed by metagenomics and culture.</title>
        <authorList>
            <person name="Gilroy R."/>
            <person name="Ravi A."/>
            <person name="Getino M."/>
            <person name="Pursley I."/>
            <person name="Horton D.L."/>
            <person name="Alikhan N.F."/>
            <person name="Baker D."/>
            <person name="Gharbi K."/>
            <person name="Hall N."/>
            <person name="Watson M."/>
            <person name="Adriaenssens E.M."/>
            <person name="Foster-Nyarko E."/>
            <person name="Jarju S."/>
            <person name="Secka A."/>
            <person name="Antonio M."/>
            <person name="Oren A."/>
            <person name="Chaudhuri R.R."/>
            <person name="La Ragione R."/>
            <person name="Hildebrand F."/>
            <person name="Pallen M.J."/>
        </authorList>
    </citation>
    <scope>NUCLEOTIDE SEQUENCE</scope>
    <source>
        <strain evidence="1">CHK190-19873</strain>
    </source>
</reference>
<evidence type="ECO:0000313" key="2">
    <source>
        <dbReference type="Proteomes" id="UP000823935"/>
    </source>
</evidence>
<dbReference type="AlphaFoldDB" id="A0A9D1EVT6"/>
<dbReference type="InterPro" id="IPR006059">
    <property type="entry name" value="SBP"/>
</dbReference>